<evidence type="ECO:0000313" key="7">
    <source>
        <dbReference type="RefSeq" id="XP_034277494.1"/>
    </source>
</evidence>
<evidence type="ECO:0000256" key="4">
    <source>
        <dbReference type="SAM" id="Phobius"/>
    </source>
</evidence>
<organism evidence="6 7">
    <name type="scientific">Pantherophis guttatus</name>
    <name type="common">Corn snake</name>
    <name type="synonym">Elaphe guttata</name>
    <dbReference type="NCBI Taxonomy" id="94885"/>
    <lineage>
        <taxon>Eukaryota</taxon>
        <taxon>Metazoa</taxon>
        <taxon>Chordata</taxon>
        <taxon>Craniata</taxon>
        <taxon>Vertebrata</taxon>
        <taxon>Euteleostomi</taxon>
        <taxon>Lepidosauria</taxon>
        <taxon>Squamata</taxon>
        <taxon>Bifurcata</taxon>
        <taxon>Unidentata</taxon>
        <taxon>Episquamata</taxon>
        <taxon>Toxicofera</taxon>
        <taxon>Serpentes</taxon>
        <taxon>Colubroidea</taxon>
        <taxon>Colubridae</taxon>
        <taxon>Colubrinae</taxon>
        <taxon>Pantherophis</taxon>
    </lineage>
</organism>
<dbReference type="InterPro" id="IPR001870">
    <property type="entry name" value="B30.2/SPRY"/>
</dbReference>
<dbReference type="PANTHER" id="PTHR24103">
    <property type="entry name" value="E3 UBIQUITIN-PROTEIN LIGASE TRIM"/>
    <property type="match status" value="1"/>
</dbReference>
<dbReference type="SMART" id="SM00589">
    <property type="entry name" value="PRY"/>
    <property type="match status" value="1"/>
</dbReference>
<keyword evidence="2" id="KW-0528">Neurotoxin</keyword>
<keyword evidence="4" id="KW-0472">Membrane</keyword>
<dbReference type="SMART" id="SM00449">
    <property type="entry name" value="SPRY"/>
    <property type="match status" value="1"/>
</dbReference>
<evidence type="ECO:0000313" key="6">
    <source>
        <dbReference type="Proteomes" id="UP001652622"/>
    </source>
</evidence>
<dbReference type="PRINTS" id="PR01407">
    <property type="entry name" value="BUTYPHLNCDUF"/>
</dbReference>
<evidence type="ECO:0000259" key="5">
    <source>
        <dbReference type="PROSITE" id="PS50188"/>
    </source>
</evidence>
<protein>
    <submittedName>
        <fullName evidence="7">Zinc-binding protein A33-like</fullName>
    </submittedName>
</protein>
<gene>
    <name evidence="7" type="primary">LOC117667966</name>
</gene>
<keyword evidence="4" id="KW-1133">Transmembrane helix</keyword>
<reference evidence="7" key="1">
    <citation type="submission" date="2025-08" db="UniProtKB">
        <authorList>
            <consortium name="RefSeq"/>
        </authorList>
    </citation>
    <scope>IDENTIFICATION</scope>
    <source>
        <tissue evidence="7">Blood</tissue>
    </source>
</reference>
<dbReference type="OMA" id="WIFRAIL"/>
<dbReference type="InterPro" id="IPR050143">
    <property type="entry name" value="TRIM/RBCC"/>
</dbReference>
<evidence type="ECO:0000256" key="1">
    <source>
        <dbReference type="ARBA" id="ARBA00009651"/>
    </source>
</evidence>
<dbReference type="OrthoDB" id="6270329at2759"/>
<dbReference type="InterPro" id="IPR003879">
    <property type="entry name" value="Butyrophylin_SPRY"/>
</dbReference>
<comment type="similarity">
    <text evidence="1">Belongs to the ohanin/vespryn family.</text>
</comment>
<accession>A0A6P9C4M9</accession>
<dbReference type="Proteomes" id="UP001652622">
    <property type="component" value="Unplaced"/>
</dbReference>
<keyword evidence="2" id="KW-0800">Toxin</keyword>
<dbReference type="InterPro" id="IPR043136">
    <property type="entry name" value="B30.2/SPRY_sf"/>
</dbReference>
<dbReference type="InterPro" id="IPR003877">
    <property type="entry name" value="SPRY_dom"/>
</dbReference>
<keyword evidence="6" id="KW-1185">Reference proteome</keyword>
<proteinExistence type="inferred from homology"/>
<feature type="transmembrane region" description="Helical" evidence="4">
    <location>
        <begin position="32"/>
        <end position="57"/>
    </location>
</feature>
<dbReference type="AlphaFoldDB" id="A0A6P9C4M9"/>
<dbReference type="Pfam" id="PF13765">
    <property type="entry name" value="PRY"/>
    <property type="match status" value="1"/>
</dbReference>
<sequence length="264" mass="29727">MDEDGYMSIDPSKRDCPLPAIKGKKDPSMNPLLWKILFGISAVGNVVLGVLLIVLILPASQNVSVSNLPSKPISSCVMNCIPCRSAKDSITANLTLDPNTAHPQLYVSSDLKSVRWKDMKQYVPSSPMRYDVMASVISHQGFNSGKWCWEVEVVEEGEWWGVGIVRETSNRNGPILFDSRGGYWAIQRIDGRYEAVTHPRTNLTLCHPLKRIRVSLDYPQGLLAFFDGDTNAEIFAFPKENFHGEKIHPWFLIYKWNGQLVLHP</sequence>
<dbReference type="KEGG" id="pgut:117667966"/>
<dbReference type="PROSITE" id="PS50188">
    <property type="entry name" value="B302_SPRY"/>
    <property type="match status" value="1"/>
</dbReference>
<dbReference type="InParanoid" id="A0A6P9C4M9"/>
<evidence type="ECO:0000256" key="2">
    <source>
        <dbReference type="ARBA" id="ARBA00022699"/>
    </source>
</evidence>
<evidence type="ECO:0000256" key="3">
    <source>
        <dbReference type="ARBA" id="ARBA00034460"/>
    </source>
</evidence>
<dbReference type="InterPro" id="IPR006574">
    <property type="entry name" value="PRY"/>
</dbReference>
<dbReference type="InterPro" id="IPR013320">
    <property type="entry name" value="ConA-like_dom_sf"/>
</dbReference>
<feature type="domain" description="B30.2/SPRY" evidence="5">
    <location>
        <begin position="73"/>
        <end position="264"/>
    </location>
</feature>
<dbReference type="RefSeq" id="XP_034277494.1">
    <property type="nucleotide sequence ID" value="XM_034421603.2"/>
</dbReference>
<dbReference type="Pfam" id="PF00622">
    <property type="entry name" value="SPRY"/>
    <property type="match status" value="1"/>
</dbReference>
<keyword evidence="4" id="KW-0812">Transmembrane</keyword>
<dbReference type="GeneID" id="117667966"/>
<dbReference type="SUPFAM" id="SSF49899">
    <property type="entry name" value="Concanavalin A-like lectins/glucanases"/>
    <property type="match status" value="1"/>
</dbReference>
<comment type="function">
    <text evidence="3">Neurotoxin that produces dose-dependent hypolocomotion and hyperalgesia in mice. May directly act on the central nervous system, as it is 6500-fold more potent when administered intracerebroventricularly than intraperitoneal.</text>
</comment>
<name>A0A6P9C4M9_PANGU</name>
<dbReference type="Gene3D" id="2.60.120.920">
    <property type="match status" value="1"/>
</dbReference>